<feature type="transmembrane region" description="Helical" evidence="2">
    <location>
        <begin position="34"/>
        <end position="56"/>
    </location>
</feature>
<dbReference type="OrthoDB" id="425949at2"/>
<dbReference type="AlphaFoldDB" id="A0A0D8ZWP1"/>
<feature type="region of interest" description="Disordered" evidence="1">
    <location>
        <begin position="1"/>
        <end position="22"/>
    </location>
</feature>
<accession>A0A0D8ZWP1</accession>
<dbReference type="Proteomes" id="UP000032452">
    <property type="component" value="Unassembled WGS sequence"/>
</dbReference>
<keyword evidence="2" id="KW-1133">Transmembrane helix</keyword>
<sequence>MNNNQSTQQSPQLSQQEPPKPSRRQLELLKNHPWLLLVIVAALSVAIAALAVSSLVNIGRVDTAQTSSNPDETTQFSEPQRPKSTNWLLVIFLLGAGTAGGVIVYRRFKTSAMPDLNWQTARNTWQTARNRFMRRKQRKLLLQQSKSTVSVEPQLVSEFVPATDVVTASEPIPATDVVAASEPQTITDVVAASELPIVNDVVAASEPPIITDIVTSEDNNSTSDLEPELFVLSLDDLVVDELPPPAETEVIYNPTEAVVTILPPEDEQPVDPSTRSLVEMMDIRQYLSLSAILQDFKPNKPK</sequence>
<evidence type="ECO:0000313" key="4">
    <source>
        <dbReference type="Proteomes" id="UP000032452"/>
    </source>
</evidence>
<comment type="caution">
    <text evidence="3">The sequence shown here is derived from an EMBL/GenBank/DDBJ whole genome shotgun (WGS) entry which is preliminary data.</text>
</comment>
<keyword evidence="2" id="KW-0472">Membrane</keyword>
<keyword evidence="4" id="KW-1185">Reference proteome</keyword>
<evidence type="ECO:0000256" key="2">
    <source>
        <dbReference type="SAM" id="Phobius"/>
    </source>
</evidence>
<proteinExistence type="predicted"/>
<dbReference type="EMBL" id="JYON01000003">
    <property type="protein sequence ID" value="KJH72859.1"/>
    <property type="molecule type" value="Genomic_DNA"/>
</dbReference>
<name>A0A0D8ZWP1_9CYAN</name>
<feature type="compositionally biased region" description="Low complexity" evidence="1">
    <location>
        <begin position="1"/>
        <end position="17"/>
    </location>
</feature>
<keyword evidence="2" id="KW-0812">Transmembrane</keyword>
<evidence type="ECO:0000313" key="3">
    <source>
        <dbReference type="EMBL" id="KJH72859.1"/>
    </source>
</evidence>
<evidence type="ECO:0000256" key="1">
    <source>
        <dbReference type="SAM" id="MobiDB-lite"/>
    </source>
</evidence>
<gene>
    <name evidence="3" type="ORF">UH38_04735</name>
</gene>
<dbReference type="RefSeq" id="WP_045053474.1">
    <property type="nucleotide sequence ID" value="NZ_CAWMDP010000011.1"/>
</dbReference>
<organism evidence="3 4">
    <name type="scientific">Aliterella atlantica CENA595</name>
    <dbReference type="NCBI Taxonomy" id="1618023"/>
    <lineage>
        <taxon>Bacteria</taxon>
        <taxon>Bacillati</taxon>
        <taxon>Cyanobacteriota</taxon>
        <taxon>Cyanophyceae</taxon>
        <taxon>Chroococcidiopsidales</taxon>
        <taxon>Aliterellaceae</taxon>
        <taxon>Aliterella</taxon>
    </lineage>
</organism>
<protein>
    <submittedName>
        <fullName evidence="3">Uncharacterized protein</fullName>
    </submittedName>
</protein>
<reference evidence="3 4" key="1">
    <citation type="submission" date="2015-02" db="EMBL/GenBank/DDBJ databases">
        <title>Draft genome of a novel marine cyanobacterium (Chroococcales) isolated from South Atlantic Ocean.</title>
        <authorList>
            <person name="Rigonato J."/>
            <person name="Alvarenga D.O."/>
            <person name="Branco L.H."/>
            <person name="Varani A.M."/>
            <person name="Brandini F.P."/>
            <person name="Fiore M.F."/>
        </authorList>
    </citation>
    <scope>NUCLEOTIDE SEQUENCE [LARGE SCALE GENOMIC DNA]</scope>
    <source>
        <strain evidence="3 4">CENA595</strain>
    </source>
</reference>
<feature type="transmembrane region" description="Helical" evidence="2">
    <location>
        <begin position="87"/>
        <end position="105"/>
    </location>
</feature>